<dbReference type="PROSITE" id="PS51229">
    <property type="entry name" value="DCUN1"/>
    <property type="match status" value="1"/>
</dbReference>
<dbReference type="GO" id="GO:0097602">
    <property type="term" value="F:cullin family protein binding"/>
    <property type="evidence" value="ECO:0007669"/>
    <property type="project" value="TreeGrafter"/>
</dbReference>
<proteinExistence type="predicted"/>
<dbReference type="GO" id="GO:0005886">
    <property type="term" value="C:plasma membrane"/>
    <property type="evidence" value="ECO:0007669"/>
    <property type="project" value="UniProtKB-ARBA"/>
</dbReference>
<accession>A0A8H7PWE9</accession>
<dbReference type="InterPro" id="IPR014764">
    <property type="entry name" value="DCN-prot"/>
</dbReference>
<dbReference type="PANTHER" id="PTHR12281">
    <property type="entry name" value="RP42 RELATED"/>
    <property type="match status" value="1"/>
</dbReference>
<evidence type="ECO:0000259" key="2">
    <source>
        <dbReference type="PROSITE" id="PS51229"/>
    </source>
</evidence>
<feature type="domain" description="DCUN1" evidence="2">
    <location>
        <begin position="1"/>
        <end position="173"/>
    </location>
</feature>
<dbReference type="PANTHER" id="PTHR12281:SF12">
    <property type="entry name" value="DEFECTIVE IN CULLIN NEDDYLATION PROTEIN"/>
    <property type="match status" value="1"/>
</dbReference>
<comment type="caution">
    <text evidence="3">The sequence shown here is derived from an EMBL/GenBank/DDBJ whole genome shotgun (WGS) entry which is preliminary data.</text>
</comment>
<evidence type="ECO:0000313" key="4">
    <source>
        <dbReference type="Proteomes" id="UP000612746"/>
    </source>
</evidence>
<organism evidence="3 4">
    <name type="scientific">Umbelopsis vinacea</name>
    <dbReference type="NCBI Taxonomy" id="44442"/>
    <lineage>
        <taxon>Eukaryota</taxon>
        <taxon>Fungi</taxon>
        <taxon>Fungi incertae sedis</taxon>
        <taxon>Mucoromycota</taxon>
        <taxon>Mucoromycotina</taxon>
        <taxon>Umbelopsidomycetes</taxon>
        <taxon>Umbelopsidales</taxon>
        <taxon>Umbelopsidaceae</taxon>
        <taxon>Umbelopsis</taxon>
    </lineage>
</organism>
<dbReference type="Proteomes" id="UP000612746">
    <property type="component" value="Unassembled WGS sequence"/>
</dbReference>
<protein>
    <recommendedName>
        <fullName evidence="1">Defective in cullin neddylation protein</fullName>
    </recommendedName>
</protein>
<dbReference type="GO" id="GO:0045116">
    <property type="term" value="P:protein neddylation"/>
    <property type="evidence" value="ECO:0007669"/>
    <property type="project" value="TreeGrafter"/>
</dbReference>
<dbReference type="GO" id="GO:0032182">
    <property type="term" value="F:ubiquitin-like protein binding"/>
    <property type="evidence" value="ECO:0007669"/>
    <property type="project" value="TreeGrafter"/>
</dbReference>
<dbReference type="AlphaFoldDB" id="A0A8H7PWE9"/>
<dbReference type="InterPro" id="IPR005176">
    <property type="entry name" value="PONY_dom"/>
</dbReference>
<dbReference type="EMBL" id="JAEPRA010000008">
    <property type="protein sequence ID" value="KAG2181547.1"/>
    <property type="molecule type" value="Genomic_DNA"/>
</dbReference>
<keyword evidence="4" id="KW-1185">Reference proteome</keyword>
<evidence type="ECO:0000256" key="1">
    <source>
        <dbReference type="RuleBase" id="RU410713"/>
    </source>
</evidence>
<dbReference type="GO" id="GO:0000151">
    <property type="term" value="C:ubiquitin ligase complex"/>
    <property type="evidence" value="ECO:0007669"/>
    <property type="project" value="TreeGrafter"/>
</dbReference>
<dbReference type="Pfam" id="PF03556">
    <property type="entry name" value="Cullin_binding"/>
    <property type="match status" value="1"/>
</dbReference>
<sequence>MRGNITPEGMTKFISDLELSLESATVLVISWQLNAASMGYFTREEWMTGMENLNVWTLPQLKAKIPEFELVPQDPVQFKELYRYSFGYVKSKGQKCLDVDTAIIMWGLLLGNQSSHVESFATFLTEKQPVKVINRDQWQSFLEFATTVSDDFHDYDEMSAWPVLFDDFVEWKRERLDPMQS</sequence>
<dbReference type="Gene3D" id="1.10.238.10">
    <property type="entry name" value="EF-hand"/>
    <property type="match status" value="1"/>
</dbReference>
<gene>
    <name evidence="3" type="ORF">INT44_008362</name>
</gene>
<name>A0A8H7PWE9_9FUNG</name>
<reference evidence="3" key="1">
    <citation type="submission" date="2020-12" db="EMBL/GenBank/DDBJ databases">
        <title>Metabolic potential, ecology and presence of endohyphal bacteria is reflected in genomic diversity of Mucoromycotina.</title>
        <authorList>
            <person name="Muszewska A."/>
            <person name="Okrasinska A."/>
            <person name="Steczkiewicz K."/>
            <person name="Drgas O."/>
            <person name="Orlowska M."/>
            <person name="Perlinska-Lenart U."/>
            <person name="Aleksandrzak-Piekarczyk T."/>
            <person name="Szatraj K."/>
            <person name="Zielenkiewicz U."/>
            <person name="Pilsyk S."/>
            <person name="Malc E."/>
            <person name="Mieczkowski P."/>
            <person name="Kruszewska J.S."/>
            <person name="Biernat P."/>
            <person name="Pawlowska J."/>
        </authorList>
    </citation>
    <scope>NUCLEOTIDE SEQUENCE</scope>
    <source>
        <strain evidence="3">WA0000051536</strain>
    </source>
</reference>
<dbReference type="GO" id="GO:0031624">
    <property type="term" value="F:ubiquitin conjugating enzyme binding"/>
    <property type="evidence" value="ECO:0007669"/>
    <property type="project" value="TreeGrafter"/>
</dbReference>
<dbReference type="InterPro" id="IPR042460">
    <property type="entry name" value="DCN1-like_PONY"/>
</dbReference>
<dbReference type="FunFam" id="1.10.238.200:FF:000003">
    <property type="entry name" value="DCN1-like protein 3"/>
    <property type="match status" value="1"/>
</dbReference>
<evidence type="ECO:0000313" key="3">
    <source>
        <dbReference type="EMBL" id="KAG2181547.1"/>
    </source>
</evidence>
<comment type="function">
    <text evidence="1">Neddylation of cullins play an essential role in the regulation of SCF-type complexes activity.</text>
</comment>
<dbReference type="Gene3D" id="1.10.238.200">
    <property type="entry name" value="Cullin, PONY binding domain"/>
    <property type="match status" value="1"/>
</dbReference>
<dbReference type="OrthoDB" id="27198at2759"/>